<dbReference type="InterPro" id="IPR025438">
    <property type="entry name" value="DUF4180"/>
</dbReference>
<proteinExistence type="predicted"/>
<dbReference type="RefSeq" id="WP_209750564.1">
    <property type="nucleotide sequence ID" value="NZ_JBHSMH010000117.1"/>
</dbReference>
<feature type="domain" description="DUF4180" evidence="1">
    <location>
        <begin position="10"/>
        <end position="117"/>
    </location>
</feature>
<accession>A0ABW0M588</accession>
<dbReference type="Pfam" id="PF13788">
    <property type="entry name" value="DUF4180"/>
    <property type="match status" value="1"/>
</dbReference>
<name>A0ABW0M588_9BACL</name>
<dbReference type="EMBL" id="JBHSMH010000117">
    <property type="protein sequence ID" value="MFC5472116.1"/>
    <property type="molecule type" value="Genomic_DNA"/>
</dbReference>
<gene>
    <name evidence="2" type="ORF">ACFPPD_25880</name>
</gene>
<dbReference type="Proteomes" id="UP001596105">
    <property type="component" value="Unassembled WGS sequence"/>
</dbReference>
<comment type="caution">
    <text evidence="2">The sequence shown here is derived from an EMBL/GenBank/DDBJ whole genome shotgun (WGS) entry which is preliminary data.</text>
</comment>
<organism evidence="2 3">
    <name type="scientific">Cohnella suwonensis</name>
    <dbReference type="NCBI Taxonomy" id="696072"/>
    <lineage>
        <taxon>Bacteria</taxon>
        <taxon>Bacillati</taxon>
        <taxon>Bacillota</taxon>
        <taxon>Bacilli</taxon>
        <taxon>Bacillales</taxon>
        <taxon>Paenibacillaceae</taxon>
        <taxon>Cohnella</taxon>
    </lineage>
</organism>
<evidence type="ECO:0000313" key="2">
    <source>
        <dbReference type="EMBL" id="MFC5472116.1"/>
    </source>
</evidence>
<evidence type="ECO:0000313" key="3">
    <source>
        <dbReference type="Proteomes" id="UP001596105"/>
    </source>
</evidence>
<protein>
    <submittedName>
        <fullName evidence="2">DUF4180 domain-containing protein</fullName>
    </submittedName>
</protein>
<evidence type="ECO:0000259" key="1">
    <source>
        <dbReference type="Pfam" id="PF13788"/>
    </source>
</evidence>
<keyword evidence="3" id="KW-1185">Reference proteome</keyword>
<reference evidence="3" key="1">
    <citation type="journal article" date="2019" name="Int. J. Syst. Evol. Microbiol.">
        <title>The Global Catalogue of Microorganisms (GCM) 10K type strain sequencing project: providing services to taxonomists for standard genome sequencing and annotation.</title>
        <authorList>
            <consortium name="The Broad Institute Genomics Platform"/>
            <consortium name="The Broad Institute Genome Sequencing Center for Infectious Disease"/>
            <person name="Wu L."/>
            <person name="Ma J."/>
        </authorList>
    </citation>
    <scope>NUCLEOTIDE SEQUENCE [LARGE SCALE GENOMIC DNA]</scope>
    <source>
        <strain evidence="3">CCUG 57113</strain>
    </source>
</reference>
<sequence>MNIAINERGASKVAVVECGEVLISSVQDALDFMATVRYEADCHKIVIGKEAIAEPFFDLSTRLAGEILQKFVNYGVQIAIVGDFGGYSSKSLKDFIYESNHGKNAFFLPDVSSALDALHSVG</sequence>